<dbReference type="Gene3D" id="3.40.50.11970">
    <property type="match status" value="1"/>
</dbReference>
<dbReference type="Pfam" id="PF03415">
    <property type="entry name" value="Peptidase_C11"/>
    <property type="match status" value="1"/>
</dbReference>
<organism evidence="1">
    <name type="scientific">Bacteroides intestinalis</name>
    <dbReference type="NCBI Taxonomy" id="329854"/>
    <lineage>
        <taxon>Bacteria</taxon>
        <taxon>Pseudomonadati</taxon>
        <taxon>Bacteroidota</taxon>
        <taxon>Bacteroidia</taxon>
        <taxon>Bacteroidales</taxon>
        <taxon>Bacteroidaceae</taxon>
        <taxon>Bacteroides</taxon>
    </lineage>
</organism>
<name>A0A139LML1_9BACE</name>
<dbReference type="Proteomes" id="UP000070319">
    <property type="component" value="Unassembled WGS sequence"/>
</dbReference>
<dbReference type="InterPro" id="IPR005077">
    <property type="entry name" value="Peptidase_C11"/>
</dbReference>
<accession>A0A139LML1</accession>
<dbReference type="EMBL" id="LTDF01000064">
    <property type="protein sequence ID" value="KXT52702.1"/>
    <property type="molecule type" value="Genomic_DNA"/>
</dbReference>
<sequence length="675" mass="77607">MKKYLNHILALIITLSGLSSCSDKDEPSPIPEEPEVNGYCLMMYISGGDKEHDLIFAESIRQATDATGDDVSATVLFKASGKGEGDQYNGVRRYTAQDGVMTEDGTFTPGDDFAIYNPGELTEFIRWSAEKYPNRHYILVIGGHGSHFSPYNDLKEQETPPSTRATLYDSYHRMTSAQLGDALRQSGQHMDAVIFNSCEQGNIELLAELEGTADLMLGSPFVIPDLAYDYTSLVNDLRQGRSVEETLTLTAHRAMNLWQEFHNQEVVGLAVVVSRIGNLTPLWEVLRETIDKMGNSMQDVNYTTDAPAKYGQTYGEGYLRALHSKVSHDLDDFFQTMRPYYSLDLVDFLHAAYVESGNMRLASYINRLDEVLSDIVVTHRQTNGKHDFLYTAYTNTSDYQADVREQYRKCRFEQLTGWCDFYENLMSYGHELSDGRGLVLTPIAERIIGDWELIESFRKEGGKWVLNDNDDDYILKYSLRPNGDFFMVSSIDDETDLSLNKWGDVNDDEHTLKILDEELEVYQLTENIMVLVNTLPNMKYKMRFQRIATDEKTLAERMVGKWSLSKRYAKANGVWTETIGDYPLECWSDFTESGVFTTYTRWPAEEWKNDNMRWFVNESTGVVTYYVPGERKERYYRISLENNDNTMVMYYSEDFNPELEEQTTTEYKDVLVREN</sequence>
<evidence type="ECO:0000313" key="2">
    <source>
        <dbReference type="Proteomes" id="UP000070319"/>
    </source>
</evidence>
<gene>
    <name evidence="1" type="ORF">HMPREF2531_01538</name>
</gene>
<proteinExistence type="predicted"/>
<evidence type="ECO:0000313" key="1">
    <source>
        <dbReference type="EMBL" id="KXT52702.1"/>
    </source>
</evidence>
<comment type="caution">
    <text evidence="1">The sequence shown here is derived from an EMBL/GenBank/DDBJ whole genome shotgun (WGS) entry which is preliminary data.</text>
</comment>
<dbReference type="PROSITE" id="PS51257">
    <property type="entry name" value="PROKAR_LIPOPROTEIN"/>
    <property type="match status" value="1"/>
</dbReference>
<dbReference type="PANTHER" id="PTHR37835">
    <property type="entry name" value="ALPHA-CLOSTRIPAIN"/>
    <property type="match status" value="1"/>
</dbReference>
<dbReference type="PATRIC" id="fig|329854.7.peg.1568"/>
<dbReference type="AlphaFoldDB" id="A0A139LML1"/>
<evidence type="ECO:0008006" key="3">
    <source>
        <dbReference type="Google" id="ProtNLM"/>
    </source>
</evidence>
<dbReference type="PANTHER" id="PTHR37835:SF1">
    <property type="entry name" value="ALPHA-CLOSTRIPAIN"/>
    <property type="match status" value="1"/>
</dbReference>
<reference evidence="1 2" key="1">
    <citation type="submission" date="2016-02" db="EMBL/GenBank/DDBJ databases">
        <authorList>
            <person name="Wen L."/>
            <person name="He K."/>
            <person name="Yang H."/>
        </authorList>
    </citation>
    <scope>NUCLEOTIDE SEQUENCE [LARGE SCALE GENOMIC DNA]</scope>
    <source>
        <strain evidence="1 2">KLE1704</strain>
    </source>
</reference>
<protein>
    <recommendedName>
        <fullName evidence="3">Clostripain family protein</fullName>
    </recommendedName>
</protein>
<dbReference type="RefSeq" id="WP_231864094.1">
    <property type="nucleotide sequence ID" value="NZ_KQ968690.1"/>
</dbReference>